<gene>
    <name evidence="1" type="ORF">H312_02691</name>
</gene>
<accession>A0A059EXY5</accession>
<evidence type="ECO:0000313" key="1">
    <source>
        <dbReference type="EMBL" id="KCZ79913.1"/>
    </source>
</evidence>
<reference evidence="1 2" key="2">
    <citation type="submission" date="2014-03" db="EMBL/GenBank/DDBJ databases">
        <title>The Genome Sequence of Anncaliia algerae insect isolate PRA339.</title>
        <authorList>
            <consortium name="The Broad Institute Genome Sequencing Platform"/>
            <consortium name="The Broad Institute Genome Sequencing Center for Infectious Disease"/>
            <person name="Cuomo C."/>
            <person name="Becnel J."/>
            <person name="Sanscrainte N."/>
            <person name="Walker B."/>
            <person name="Young S.K."/>
            <person name="Zeng Q."/>
            <person name="Gargeya S."/>
            <person name="Fitzgerald M."/>
            <person name="Haas B."/>
            <person name="Abouelleil A."/>
            <person name="Alvarado L."/>
            <person name="Arachchi H.M."/>
            <person name="Berlin A.M."/>
            <person name="Chapman S.B."/>
            <person name="Dewar J."/>
            <person name="Goldberg J."/>
            <person name="Griggs A."/>
            <person name="Gujja S."/>
            <person name="Hansen M."/>
            <person name="Howarth C."/>
            <person name="Imamovic A."/>
            <person name="Larimer J."/>
            <person name="McCowan C."/>
            <person name="Murphy C."/>
            <person name="Neiman D."/>
            <person name="Pearson M."/>
            <person name="Priest M."/>
            <person name="Roberts A."/>
            <person name="Saif S."/>
            <person name="Shea T."/>
            <person name="Sisk P."/>
            <person name="Sykes S."/>
            <person name="Wortman J."/>
            <person name="Nusbaum C."/>
            <person name="Birren B."/>
        </authorList>
    </citation>
    <scope>NUCLEOTIDE SEQUENCE [LARGE SCALE GENOMIC DNA]</scope>
    <source>
        <strain evidence="1 2">PRA339</strain>
    </source>
</reference>
<organism evidence="1 2">
    <name type="scientific">Anncaliia algerae PRA339</name>
    <dbReference type="NCBI Taxonomy" id="1288291"/>
    <lineage>
        <taxon>Eukaryota</taxon>
        <taxon>Fungi</taxon>
        <taxon>Fungi incertae sedis</taxon>
        <taxon>Microsporidia</taxon>
        <taxon>Tubulinosematoidea</taxon>
        <taxon>Tubulinosematidae</taxon>
        <taxon>Anncaliia</taxon>
    </lineage>
</organism>
<dbReference type="AlphaFoldDB" id="A0A059EXY5"/>
<evidence type="ECO:0000313" key="2">
    <source>
        <dbReference type="Proteomes" id="UP000030655"/>
    </source>
</evidence>
<dbReference type="HOGENOM" id="CLU_900071_0_0_1"/>
<dbReference type="Proteomes" id="UP000030655">
    <property type="component" value="Unassembled WGS sequence"/>
</dbReference>
<dbReference type="OrthoDB" id="2196347at2759"/>
<reference evidence="2" key="1">
    <citation type="submission" date="2013-02" db="EMBL/GenBank/DDBJ databases">
        <authorList>
            <consortium name="The Broad Institute Genome Sequencing Platform"/>
            <person name="Cuomo C."/>
            <person name="Becnel J."/>
            <person name="Sanscrainte N."/>
            <person name="Walker B."/>
            <person name="Young S.K."/>
            <person name="Zeng Q."/>
            <person name="Gargeya S."/>
            <person name="Fitzgerald M."/>
            <person name="Haas B."/>
            <person name="Abouelleil A."/>
            <person name="Alvarado L."/>
            <person name="Arachchi H.M."/>
            <person name="Berlin A.M."/>
            <person name="Chapman S.B."/>
            <person name="Dewar J."/>
            <person name="Goldberg J."/>
            <person name="Griggs A."/>
            <person name="Gujja S."/>
            <person name="Hansen M."/>
            <person name="Howarth C."/>
            <person name="Imamovic A."/>
            <person name="Larimer J."/>
            <person name="McCowan C."/>
            <person name="Murphy C."/>
            <person name="Neiman D."/>
            <person name="Pearson M."/>
            <person name="Priest M."/>
            <person name="Roberts A."/>
            <person name="Saif S."/>
            <person name="Shea T."/>
            <person name="Sisk P."/>
            <person name="Sykes S."/>
            <person name="Wortman J."/>
            <person name="Nusbaum C."/>
            <person name="Birren B."/>
        </authorList>
    </citation>
    <scope>NUCLEOTIDE SEQUENCE [LARGE SCALE GENOMIC DNA]</scope>
    <source>
        <strain evidence="2">PRA339</strain>
    </source>
</reference>
<dbReference type="EMBL" id="KK365219">
    <property type="protein sequence ID" value="KCZ79913.1"/>
    <property type="molecule type" value="Genomic_DNA"/>
</dbReference>
<name>A0A059EXY5_9MICR</name>
<protein>
    <submittedName>
        <fullName evidence="1">Uncharacterized protein</fullName>
    </submittedName>
</protein>
<sequence>MEKYTIEIVLTLLKLFLCGKIKKTLLPQKDYHFAMGGKIKLTPNPECLSITDTSDIVIGSIFSMGVMNFDPNILTQRNEGVQLGKTYKPILREDYLKKLIDFLTNTYWIKAKTKPNVDNVKETLLEVYDNIPDTKELIVITWIIIFETEGFLKMHEEPVPEGDKWFTRGILQIYSEERYIQIANLTNNIEFIVNPDILCNLNLKATGASLMFWKDLIANAKKTTPRFRISWEKALILLKPKDLQPDQKDYEIKIRNALNLYVYIVNLLENRQNCGPINYEFVRSMIGAVESIPSHLRKKRKSPFLLHQKLFDYN</sequence>
<keyword evidence="2" id="KW-1185">Reference proteome</keyword>
<proteinExistence type="predicted"/>
<dbReference type="VEuPathDB" id="MicrosporidiaDB:H312_02691"/>